<keyword evidence="2" id="KW-0479">Metal-binding</keyword>
<feature type="domain" description="Nuclear receptor" evidence="11">
    <location>
        <begin position="366"/>
        <end position="441"/>
    </location>
</feature>
<feature type="compositionally biased region" description="Low complexity" evidence="10">
    <location>
        <begin position="1201"/>
        <end position="1216"/>
    </location>
</feature>
<comment type="caution">
    <text evidence="13">The sequence shown here is derived from an EMBL/GenBank/DDBJ whole genome shotgun (WGS) entry which is preliminary data.</text>
</comment>
<organism evidence="13 14">
    <name type="scientific">Calicophoron daubneyi</name>
    <name type="common">Rumen fluke</name>
    <name type="synonym">Paramphistomum daubneyi</name>
    <dbReference type="NCBI Taxonomy" id="300641"/>
    <lineage>
        <taxon>Eukaryota</taxon>
        <taxon>Metazoa</taxon>
        <taxon>Spiralia</taxon>
        <taxon>Lophotrochozoa</taxon>
        <taxon>Platyhelminthes</taxon>
        <taxon>Trematoda</taxon>
        <taxon>Digenea</taxon>
        <taxon>Plagiorchiida</taxon>
        <taxon>Pronocephalata</taxon>
        <taxon>Paramphistomoidea</taxon>
        <taxon>Paramphistomidae</taxon>
        <taxon>Calicophoron</taxon>
    </lineage>
</organism>
<feature type="compositionally biased region" description="Pro residues" evidence="10">
    <location>
        <begin position="941"/>
        <end position="950"/>
    </location>
</feature>
<evidence type="ECO:0000313" key="14">
    <source>
        <dbReference type="Proteomes" id="UP001497525"/>
    </source>
</evidence>
<dbReference type="CDD" id="cd06916">
    <property type="entry name" value="NR_DBD_like"/>
    <property type="match status" value="1"/>
</dbReference>
<keyword evidence="6" id="KW-0238">DNA-binding</keyword>
<dbReference type="GO" id="GO:0005634">
    <property type="term" value="C:nucleus"/>
    <property type="evidence" value="ECO:0007669"/>
    <property type="project" value="UniProtKB-SubCell"/>
</dbReference>
<feature type="compositionally biased region" description="Polar residues" evidence="10">
    <location>
        <begin position="703"/>
        <end position="717"/>
    </location>
</feature>
<evidence type="ECO:0000256" key="3">
    <source>
        <dbReference type="ARBA" id="ARBA00022771"/>
    </source>
</evidence>
<dbReference type="SUPFAM" id="SSF57716">
    <property type="entry name" value="Glucocorticoid receptor-like (DNA-binding domain)"/>
    <property type="match status" value="1"/>
</dbReference>
<feature type="compositionally biased region" description="Polar residues" evidence="10">
    <location>
        <begin position="460"/>
        <end position="493"/>
    </location>
</feature>
<feature type="region of interest" description="Disordered" evidence="10">
    <location>
        <begin position="963"/>
        <end position="1017"/>
    </location>
</feature>
<dbReference type="EMBL" id="CAXLJL010000933">
    <property type="protein sequence ID" value="CAL5141802.1"/>
    <property type="molecule type" value="Genomic_DNA"/>
</dbReference>
<dbReference type="Gene3D" id="1.10.565.10">
    <property type="entry name" value="Retinoid X Receptor"/>
    <property type="match status" value="1"/>
</dbReference>
<evidence type="ECO:0000313" key="13">
    <source>
        <dbReference type="EMBL" id="CAL5141802.1"/>
    </source>
</evidence>
<dbReference type="SMART" id="SM00399">
    <property type="entry name" value="ZnF_C4"/>
    <property type="match status" value="1"/>
</dbReference>
<dbReference type="Gene3D" id="3.30.50.10">
    <property type="entry name" value="Erythroid Transcription Factor GATA-1, subunit A"/>
    <property type="match status" value="1"/>
</dbReference>
<keyword evidence="4" id="KW-0862">Zinc</keyword>
<evidence type="ECO:0000256" key="4">
    <source>
        <dbReference type="ARBA" id="ARBA00022833"/>
    </source>
</evidence>
<gene>
    <name evidence="13" type="ORF">CDAUBV1_LOCUS17115</name>
</gene>
<dbReference type="PRINTS" id="PR00047">
    <property type="entry name" value="STROIDFINGER"/>
</dbReference>
<feature type="compositionally biased region" description="Polar residues" evidence="10">
    <location>
        <begin position="1"/>
        <end position="11"/>
    </location>
</feature>
<keyword evidence="8" id="KW-0675">Receptor</keyword>
<sequence length="1520" mass="161532">MNQKCAPTEASQRSEPRKDVVPLDSEALISLLSGSPSANHRPLNTSTALLGGTNSLDLPSSNVSGSNSPLPAVYVKHALESFVTSIPMNVEQSTGSITSRGNILDDLNMASAYQQLIKLANHKTSLGQSCTSIPSATIPTVSEALPNTNLSLDLLTQLSNSVPSEWLSQLIAQPRTENITSSTVSDDSLSIALQNLLLKQMLETTSLHPQRDDITNVGTDQVSAALTSQSPQLTFPDCRLISTGASSNSFPADQIGSLHANNTGFVSLVPGMSTSLHSFIRPSSQRISPSPMTLPSTVQNSSTSTSFSLCCSTPSASSVHPISDQGISGDSSNSPSATPTANGSSKYGNSLATASVVNVPNEGHAWEPCKVCGDKASGRHYGVVSCEGCKGFFKRSIRGHVSYVCRGDQNCLVNKAYRNRCQYCRLQKCLAVGMRSEAVQNERRPSNAFGFGFMSDSMSNDGGTSSPNLNNETASVSEGRSFPTQSLSDSPRLQPQVIKPEADGDTDGDYYSNLEHSQQKSAVPENTTSDSSPVNAVRMNDTRGTLSLTNSGDTRSTVTTCSSFSTALPSSVNRIGPVTALKRESTAPISSCSTNSLSESLITRSIKPIVPLTSSIASTQGSTSLTSFSSGLNFLSRAPKMTDSVDDSLVARIDALTRKGRTPVLSNASISSILNRSETDVPPVPSLRPLSSSNNASDSLGSQDMSGSSLASLTASPVPTYGVGHRTETSNPSELELNDLAKVALSAMSTANQERNLAALYTYWLVATAESLGNSLNVPSSAVSSTTTTTTTTASASSISTGTSSVGINGNQVSTPAMNSLTLRLDQMNPDSVHLLTHANLAGRNPLGVGTKPILPHTTDNSQADALGTLMAMMLGAESSNVKNVPVTASASTSGEVSGTLPELVPVETGISDNSAAPLHSVPFSFALHSSPLLASTVRTVPPPPPPPPNKSTNLLNLLGRRLSGSQSPQRPVGADVHHPDRPASEGTSERNSSLQCSDDSGPPLLKPADRSPDSLSLHSVEFSGENKLTSSRKRKCQDDLADIAKSALRPRKSSTHSQHNDIVGECTQRTGFSTDSSPPVINGPIVCPAIMNKIFQLSPDFIKTCKPMRPLCLSSELASRVLFLTVDWLRKFECLRFLPSWAQRDLVAVSWSDLFVLGLCQTVHQLIEAQRLDQQAANTNSREARQPSRRLSCPVPPRSLPSSSSDKAVYSSESNDGNDESSLGDPTVTNQPPISSDSLKLTAQVTSNALSSTSSAAVISLVEQLVRQFEKAQISADEYTYLRCMIILSSGHLCINLRDANLARHVTDLESRVLAEFADFLASHTPVTLGEDKETVTKKAVQRSLSLTQLLSTLRYLDPKDLEEAFFSSLLGSVSITQILPYLLEGENLLLGGPSTLNQLITQRNFSSQVVTSARDIPTSSTPNTDSVTSMRFKLEPVHSPELSRRTIFSPRLHSLPSTPPTESQRLDEIRPRSSDNLLGLTVDNPSFGVTNTEMTERATTDTSTPNTTCNGIIYNPVG</sequence>
<feature type="region of interest" description="Disordered" evidence="10">
    <location>
        <begin position="320"/>
        <end position="345"/>
    </location>
</feature>
<dbReference type="PROSITE" id="PS51843">
    <property type="entry name" value="NR_LBD"/>
    <property type="match status" value="1"/>
</dbReference>
<dbReference type="FunFam" id="3.30.50.10:FF:000006">
    <property type="entry name" value="Nuclear receptor subfamily 5 group A member"/>
    <property type="match status" value="1"/>
</dbReference>
<feature type="region of interest" description="Disordered" evidence="10">
    <location>
        <begin position="1452"/>
        <end position="1472"/>
    </location>
</feature>
<dbReference type="GO" id="GO:0043565">
    <property type="term" value="F:sequence-specific DNA binding"/>
    <property type="evidence" value="ECO:0007669"/>
    <property type="project" value="InterPro"/>
</dbReference>
<evidence type="ECO:0000256" key="7">
    <source>
        <dbReference type="ARBA" id="ARBA00023163"/>
    </source>
</evidence>
<keyword evidence="9" id="KW-0539">Nucleus</keyword>
<keyword evidence="3" id="KW-0863">Zinc-finger</keyword>
<evidence type="ECO:0000256" key="2">
    <source>
        <dbReference type="ARBA" id="ARBA00022723"/>
    </source>
</evidence>
<evidence type="ECO:0000256" key="8">
    <source>
        <dbReference type="ARBA" id="ARBA00023170"/>
    </source>
</evidence>
<evidence type="ECO:0008006" key="15">
    <source>
        <dbReference type="Google" id="ProtNLM"/>
    </source>
</evidence>
<feature type="compositionally biased region" description="Polar residues" evidence="10">
    <location>
        <begin position="986"/>
        <end position="999"/>
    </location>
</feature>
<dbReference type="SUPFAM" id="SSF48508">
    <property type="entry name" value="Nuclear receptor ligand-binding domain"/>
    <property type="match status" value="1"/>
</dbReference>
<feature type="compositionally biased region" description="Polar residues" evidence="10">
    <location>
        <begin position="514"/>
        <end position="534"/>
    </location>
</feature>
<comment type="subcellular location">
    <subcellularLocation>
        <location evidence="1">Nucleus</location>
    </subcellularLocation>
</comment>
<dbReference type="InterPro" id="IPR013088">
    <property type="entry name" value="Znf_NHR/GATA"/>
</dbReference>
<feature type="region of interest" description="Disordered" evidence="10">
    <location>
        <begin position="1178"/>
        <end position="1237"/>
    </location>
</feature>
<feature type="region of interest" description="Disordered" evidence="10">
    <location>
        <begin position="676"/>
        <end position="735"/>
    </location>
</feature>
<proteinExistence type="predicted"/>
<evidence type="ECO:0000259" key="11">
    <source>
        <dbReference type="PROSITE" id="PS51030"/>
    </source>
</evidence>
<feature type="compositionally biased region" description="Polar residues" evidence="10">
    <location>
        <begin position="1228"/>
        <end position="1237"/>
    </location>
</feature>
<evidence type="ECO:0000256" key="1">
    <source>
        <dbReference type="ARBA" id="ARBA00004123"/>
    </source>
</evidence>
<evidence type="ECO:0000256" key="10">
    <source>
        <dbReference type="SAM" id="MobiDB-lite"/>
    </source>
</evidence>
<dbReference type="InterPro" id="IPR050274">
    <property type="entry name" value="Nuclear_hormone_rcpt_NR2"/>
</dbReference>
<dbReference type="GO" id="GO:0008270">
    <property type="term" value="F:zinc ion binding"/>
    <property type="evidence" value="ECO:0007669"/>
    <property type="project" value="UniProtKB-KW"/>
</dbReference>
<protein>
    <recommendedName>
        <fullName evidence="15">Nuclear receptor subfamily 2 group C member 2</fullName>
    </recommendedName>
</protein>
<evidence type="ECO:0000256" key="9">
    <source>
        <dbReference type="ARBA" id="ARBA00023242"/>
    </source>
</evidence>
<feature type="region of interest" description="Disordered" evidence="10">
    <location>
        <begin position="937"/>
        <end position="956"/>
    </location>
</feature>
<dbReference type="InterPro" id="IPR000536">
    <property type="entry name" value="Nucl_hrmn_rcpt_lig-bd"/>
</dbReference>
<accession>A0AAV2TWM6</accession>
<dbReference type="PROSITE" id="PS00031">
    <property type="entry name" value="NUCLEAR_REC_DBD_1"/>
    <property type="match status" value="1"/>
</dbReference>
<evidence type="ECO:0000256" key="5">
    <source>
        <dbReference type="ARBA" id="ARBA00023015"/>
    </source>
</evidence>
<dbReference type="PROSITE" id="PS51030">
    <property type="entry name" value="NUCLEAR_REC_DBD_2"/>
    <property type="match status" value="1"/>
</dbReference>
<dbReference type="InterPro" id="IPR001628">
    <property type="entry name" value="Znf_hrmn_rcpt"/>
</dbReference>
<keyword evidence="7" id="KW-0804">Transcription</keyword>
<dbReference type="GO" id="GO:0003700">
    <property type="term" value="F:DNA-binding transcription factor activity"/>
    <property type="evidence" value="ECO:0007669"/>
    <property type="project" value="InterPro"/>
</dbReference>
<feature type="region of interest" description="Disordered" evidence="10">
    <location>
        <begin position="460"/>
        <end position="554"/>
    </location>
</feature>
<evidence type="ECO:0000256" key="6">
    <source>
        <dbReference type="ARBA" id="ARBA00023125"/>
    </source>
</evidence>
<reference evidence="13" key="1">
    <citation type="submission" date="2024-06" db="EMBL/GenBank/DDBJ databases">
        <authorList>
            <person name="Liu X."/>
            <person name="Lenzi L."/>
            <person name="Haldenby T S."/>
            <person name="Uol C."/>
        </authorList>
    </citation>
    <scope>NUCLEOTIDE SEQUENCE</scope>
</reference>
<feature type="region of interest" description="Disordered" evidence="10">
    <location>
        <begin position="1"/>
        <end position="20"/>
    </location>
</feature>
<dbReference type="Pfam" id="PF00105">
    <property type="entry name" value="zf-C4"/>
    <property type="match status" value="1"/>
</dbReference>
<feature type="compositionally biased region" description="Low complexity" evidence="10">
    <location>
        <begin position="687"/>
        <end position="702"/>
    </location>
</feature>
<dbReference type="PANTHER" id="PTHR24083">
    <property type="entry name" value="NUCLEAR HORMONE RECEPTOR"/>
    <property type="match status" value="1"/>
</dbReference>
<name>A0AAV2TWM6_CALDB</name>
<dbReference type="Proteomes" id="UP001497525">
    <property type="component" value="Unassembled WGS sequence"/>
</dbReference>
<feature type="compositionally biased region" description="Polar residues" evidence="10">
    <location>
        <begin position="542"/>
        <end position="554"/>
    </location>
</feature>
<keyword evidence="5" id="KW-0805">Transcription regulation</keyword>
<dbReference type="InterPro" id="IPR035500">
    <property type="entry name" value="NHR-like_dom_sf"/>
</dbReference>
<feature type="domain" description="NR LBD" evidence="12">
    <location>
        <begin position="1090"/>
        <end position="1388"/>
    </location>
</feature>
<evidence type="ECO:0000259" key="12">
    <source>
        <dbReference type="PROSITE" id="PS51843"/>
    </source>
</evidence>